<dbReference type="EMBL" id="JAACJO010000076">
    <property type="protein sequence ID" value="KAF5343971.1"/>
    <property type="molecule type" value="Genomic_DNA"/>
</dbReference>
<name>A0A8H5CLG8_9AGAR</name>
<evidence type="ECO:0000313" key="4">
    <source>
        <dbReference type="Proteomes" id="UP000559027"/>
    </source>
</evidence>
<dbReference type="OrthoDB" id="1921208at2759"/>
<dbReference type="PANTHER" id="PTHR34883">
    <property type="entry name" value="SERINE-RICH PROTEIN, PUTATIVE-RELATED-RELATED"/>
    <property type="match status" value="1"/>
</dbReference>
<feature type="region of interest" description="Disordered" evidence="1">
    <location>
        <begin position="140"/>
        <end position="181"/>
    </location>
</feature>
<organism evidence="3 4">
    <name type="scientific">Leucocoprinus leucothites</name>
    <dbReference type="NCBI Taxonomy" id="201217"/>
    <lineage>
        <taxon>Eukaryota</taxon>
        <taxon>Fungi</taxon>
        <taxon>Dikarya</taxon>
        <taxon>Basidiomycota</taxon>
        <taxon>Agaricomycotina</taxon>
        <taxon>Agaricomycetes</taxon>
        <taxon>Agaricomycetidae</taxon>
        <taxon>Agaricales</taxon>
        <taxon>Agaricineae</taxon>
        <taxon>Agaricaceae</taxon>
        <taxon>Leucocoprinus</taxon>
    </lineage>
</organism>
<comment type="caution">
    <text evidence="3">The sequence shown here is derived from an EMBL/GenBank/DDBJ whole genome shotgun (WGS) entry which is preliminary data.</text>
</comment>
<evidence type="ECO:0000313" key="3">
    <source>
        <dbReference type="EMBL" id="KAF5343971.1"/>
    </source>
</evidence>
<dbReference type="PANTHER" id="PTHR34883:SF15">
    <property type="entry name" value="EXTRACELLULAR SERINE-RICH PROTEIN"/>
    <property type="match status" value="1"/>
</dbReference>
<dbReference type="InterPro" id="IPR052953">
    <property type="entry name" value="Ser-rich/MCO-related"/>
</dbReference>
<dbReference type="Gene3D" id="2.60.40.420">
    <property type="entry name" value="Cupredoxins - blue copper proteins"/>
    <property type="match status" value="1"/>
</dbReference>
<accession>A0A8H5CLG8</accession>
<feature type="chain" id="PRO_5034033556" evidence="2">
    <location>
        <begin position="20"/>
        <end position="207"/>
    </location>
</feature>
<dbReference type="AlphaFoldDB" id="A0A8H5CLG8"/>
<gene>
    <name evidence="3" type="ORF">D9756_011433</name>
</gene>
<feature type="compositionally biased region" description="Low complexity" evidence="1">
    <location>
        <begin position="152"/>
        <end position="173"/>
    </location>
</feature>
<reference evidence="3 4" key="1">
    <citation type="journal article" date="2020" name="ISME J.">
        <title>Uncovering the hidden diversity of litter-decomposition mechanisms in mushroom-forming fungi.</title>
        <authorList>
            <person name="Floudas D."/>
            <person name="Bentzer J."/>
            <person name="Ahren D."/>
            <person name="Johansson T."/>
            <person name="Persson P."/>
            <person name="Tunlid A."/>
        </authorList>
    </citation>
    <scope>NUCLEOTIDE SEQUENCE [LARGE SCALE GENOMIC DNA]</scope>
    <source>
        <strain evidence="3 4">CBS 146.42</strain>
    </source>
</reference>
<feature type="signal peptide" evidence="2">
    <location>
        <begin position="1"/>
        <end position="19"/>
    </location>
</feature>
<dbReference type="Proteomes" id="UP000559027">
    <property type="component" value="Unassembled WGS sequence"/>
</dbReference>
<proteinExistence type="predicted"/>
<keyword evidence="2" id="KW-0732">Signal</keyword>
<dbReference type="SUPFAM" id="SSF49503">
    <property type="entry name" value="Cupredoxins"/>
    <property type="match status" value="1"/>
</dbReference>
<sequence length="207" mass="20830">MRSLSTLITLLFVTSSVFAAEYLVGVGKDETTGKKGIGFDPSVIHPVAGDVVAFEFRSGSHSAVQTTFETPCVPLEGGFNSGVFTVDDSLPVDAPNLPAVRLTINDTNPIWIFDQAGGQCQQGGVLAINPTSTQTAAQYRENAAKSPVAPLTTSTNSAPTGSASGGAAESSGTTGTGDGSNGAIGSRANVIGAVGMGVGAFMAAFLL</sequence>
<dbReference type="InterPro" id="IPR008972">
    <property type="entry name" value="Cupredoxin"/>
</dbReference>
<keyword evidence="4" id="KW-1185">Reference proteome</keyword>
<evidence type="ECO:0000256" key="2">
    <source>
        <dbReference type="SAM" id="SignalP"/>
    </source>
</evidence>
<protein>
    <submittedName>
        <fullName evidence="3">Uncharacterized protein</fullName>
    </submittedName>
</protein>
<evidence type="ECO:0000256" key="1">
    <source>
        <dbReference type="SAM" id="MobiDB-lite"/>
    </source>
</evidence>